<evidence type="ECO:0000313" key="2">
    <source>
        <dbReference type="EMBL" id="KZS99889.1"/>
    </source>
</evidence>
<sequence>MHKKGGKGPAANAKSPFGHLSKLEEFIPEEYFPDILLVHDADGLTPGVIRDTKRGSSKPFDAPSVRYKRVWPTESSELFKEAKYDDNIIHPLPEAEKPRTAHLYLSAQCVIGKGNHSLVYRAALRLPPPLKAIGPFGQVTTAAKLAIPEQSARDMLKTEADIYNKFPRHLMEHWSGYNLIAPHNFPVPVHAVVPKFYGYYVPEEDTPASDVSGLSPILLIEECGEPIDPKELSLDEQSQCYTHILRLHLEEFIQNSVFTRNILIQPGPLDVAPHFRSREHPSFRIIDFGRCEQVDDWFKHRYGKDPSEIKCTDENEEEVRGMYRPWVLKKSFQEAVAREQLGVDLMDA</sequence>
<dbReference type="AlphaFoldDB" id="A0A165AYC1"/>
<dbReference type="OrthoDB" id="5327923at2759"/>
<dbReference type="EMBL" id="KV427708">
    <property type="protein sequence ID" value="KZS99889.1"/>
    <property type="molecule type" value="Genomic_DNA"/>
</dbReference>
<keyword evidence="1" id="KW-0547">Nucleotide-binding</keyword>
<evidence type="ECO:0008006" key="4">
    <source>
        <dbReference type="Google" id="ProtNLM"/>
    </source>
</evidence>
<dbReference type="GO" id="GO:0005524">
    <property type="term" value="F:ATP binding"/>
    <property type="evidence" value="ECO:0007669"/>
    <property type="project" value="UniProtKB-UniRule"/>
</dbReference>
<proteinExistence type="predicted"/>
<dbReference type="GeneID" id="63822333"/>
<dbReference type="RefSeq" id="XP_040757630.1">
    <property type="nucleotide sequence ID" value="XM_040905303.1"/>
</dbReference>
<dbReference type="InParanoid" id="A0A165AYC1"/>
<dbReference type="InterPro" id="IPR017441">
    <property type="entry name" value="Protein_kinase_ATP_BS"/>
</dbReference>
<reference evidence="2 3" key="1">
    <citation type="journal article" date="2016" name="Mol. Biol. Evol.">
        <title>Comparative Genomics of Early-Diverging Mushroom-Forming Fungi Provides Insights into the Origins of Lignocellulose Decay Capabilities.</title>
        <authorList>
            <person name="Nagy L.G."/>
            <person name="Riley R."/>
            <person name="Tritt A."/>
            <person name="Adam C."/>
            <person name="Daum C."/>
            <person name="Floudas D."/>
            <person name="Sun H."/>
            <person name="Yadav J.S."/>
            <person name="Pangilinan J."/>
            <person name="Larsson K.H."/>
            <person name="Matsuura K."/>
            <person name="Barry K."/>
            <person name="Labutti K."/>
            <person name="Kuo R."/>
            <person name="Ohm R.A."/>
            <person name="Bhattacharya S.S."/>
            <person name="Shirouzu T."/>
            <person name="Yoshinaga Y."/>
            <person name="Martin F.M."/>
            <person name="Grigoriev I.V."/>
            <person name="Hibbett D.S."/>
        </authorList>
    </citation>
    <scope>NUCLEOTIDE SEQUENCE [LARGE SCALE GENOMIC DNA]</scope>
    <source>
        <strain evidence="2 3">93-53</strain>
    </source>
</reference>
<organism evidence="2 3">
    <name type="scientific">Laetiporus sulphureus 93-53</name>
    <dbReference type="NCBI Taxonomy" id="1314785"/>
    <lineage>
        <taxon>Eukaryota</taxon>
        <taxon>Fungi</taxon>
        <taxon>Dikarya</taxon>
        <taxon>Basidiomycota</taxon>
        <taxon>Agaricomycotina</taxon>
        <taxon>Agaricomycetes</taxon>
        <taxon>Polyporales</taxon>
        <taxon>Laetiporus</taxon>
    </lineage>
</organism>
<feature type="binding site" evidence="1">
    <location>
        <position position="144"/>
    </location>
    <ligand>
        <name>ATP</name>
        <dbReference type="ChEBI" id="CHEBI:30616"/>
    </ligand>
</feature>
<evidence type="ECO:0000313" key="3">
    <source>
        <dbReference type="Proteomes" id="UP000076871"/>
    </source>
</evidence>
<dbReference type="Proteomes" id="UP000076871">
    <property type="component" value="Unassembled WGS sequence"/>
</dbReference>
<evidence type="ECO:0000256" key="1">
    <source>
        <dbReference type="PROSITE-ProRule" id="PRU10141"/>
    </source>
</evidence>
<dbReference type="PROSITE" id="PS00107">
    <property type="entry name" value="PROTEIN_KINASE_ATP"/>
    <property type="match status" value="1"/>
</dbReference>
<keyword evidence="3" id="KW-1185">Reference proteome</keyword>
<name>A0A165AYC1_9APHY</name>
<keyword evidence="1" id="KW-0067">ATP-binding</keyword>
<accession>A0A165AYC1</accession>
<protein>
    <recommendedName>
        <fullName evidence="4">Protein kinase domain-containing protein</fullName>
    </recommendedName>
</protein>
<dbReference type="STRING" id="1314785.A0A165AYC1"/>
<gene>
    <name evidence="2" type="ORF">LAESUDRAFT_667429</name>
</gene>